<sequence>MSTEAQQIANQIENETQAEGNSKVRVASGFKALDRDKAEIDGSNLTPENIQSWKNTLEINGTEEQDTLDTVAGRDPITTKSITIGGLKATSLNNADATYTKNVVAKPDGTIGWENKTSIVLPFIPKVEIHTYEQDASNYYMNILVSGMVGSITSPYFRIFSHSGTGTDIEASGVTVVSQVSTGTVIMPGNISANSMLIRISFSKSANTSLLWSSASTSVMISAEFLGTHNSDVANGTTYSIPRVGIDTKLKQKISI</sequence>
<feature type="region of interest" description="Disordered" evidence="1">
    <location>
        <begin position="1"/>
        <end position="22"/>
    </location>
</feature>
<feature type="compositionally biased region" description="Polar residues" evidence="1">
    <location>
        <begin position="1"/>
        <end position="20"/>
    </location>
</feature>
<reference evidence="2 3" key="1">
    <citation type="submission" date="2019-07" db="EMBL/GenBank/DDBJ databases">
        <title>Whole genome shotgun sequence of Chryseobacterium lathyri NBRC 105250.</title>
        <authorList>
            <person name="Hosoyama A."/>
            <person name="Uohara A."/>
            <person name="Ohji S."/>
            <person name="Ichikawa N."/>
        </authorList>
    </citation>
    <scope>NUCLEOTIDE SEQUENCE [LARGE SCALE GENOMIC DNA]</scope>
    <source>
        <strain evidence="2 3">NBRC 105250</strain>
    </source>
</reference>
<dbReference type="Proteomes" id="UP000321150">
    <property type="component" value="Unassembled WGS sequence"/>
</dbReference>
<organism evidence="2 3">
    <name type="scientific">Chryseobacterium lathyri</name>
    <dbReference type="NCBI Taxonomy" id="395933"/>
    <lineage>
        <taxon>Bacteria</taxon>
        <taxon>Pseudomonadati</taxon>
        <taxon>Bacteroidota</taxon>
        <taxon>Flavobacteriia</taxon>
        <taxon>Flavobacteriales</taxon>
        <taxon>Weeksellaceae</taxon>
        <taxon>Chryseobacterium group</taxon>
        <taxon>Chryseobacterium</taxon>
    </lineage>
</organism>
<comment type="caution">
    <text evidence="2">The sequence shown here is derived from an EMBL/GenBank/DDBJ whole genome shotgun (WGS) entry which is preliminary data.</text>
</comment>
<dbReference type="RefSeq" id="WP_111960101.1">
    <property type="nucleotide sequence ID" value="NZ_BJYI01000026.1"/>
</dbReference>
<accession>A0A511YFU9</accession>
<dbReference type="EMBL" id="BJYI01000026">
    <property type="protein sequence ID" value="GEN74072.1"/>
    <property type="molecule type" value="Genomic_DNA"/>
</dbReference>
<gene>
    <name evidence="2" type="ORF">CLA01_41440</name>
</gene>
<name>A0A511YFU9_9FLAO</name>
<proteinExistence type="predicted"/>
<evidence type="ECO:0000313" key="2">
    <source>
        <dbReference type="EMBL" id="GEN74072.1"/>
    </source>
</evidence>
<protein>
    <submittedName>
        <fullName evidence="2">Uncharacterized protein</fullName>
    </submittedName>
</protein>
<evidence type="ECO:0000313" key="3">
    <source>
        <dbReference type="Proteomes" id="UP000321150"/>
    </source>
</evidence>
<dbReference type="AlphaFoldDB" id="A0A511YFU9"/>
<evidence type="ECO:0000256" key="1">
    <source>
        <dbReference type="SAM" id="MobiDB-lite"/>
    </source>
</evidence>